<dbReference type="PANTHER" id="PTHR35565:SF3">
    <property type="entry name" value="TYPE VI SECRETION SYSTEM SHEATH PROTEIN TSSC1"/>
    <property type="match status" value="1"/>
</dbReference>
<dbReference type="KEGG" id="fmr:Fuma_01938"/>
<feature type="compositionally biased region" description="Polar residues" evidence="1">
    <location>
        <begin position="24"/>
        <end position="48"/>
    </location>
</feature>
<dbReference type="STRING" id="1891926.Fuma_01938"/>
<evidence type="ECO:0000259" key="2">
    <source>
        <dbReference type="Pfam" id="PF05943"/>
    </source>
</evidence>
<feature type="domain" description="TssC1 C-terminal" evidence="3">
    <location>
        <begin position="421"/>
        <end position="530"/>
    </location>
</feature>
<dbReference type="EMBL" id="CP017641">
    <property type="protein sequence ID" value="APZ92328.1"/>
    <property type="molecule type" value="Genomic_DNA"/>
</dbReference>
<evidence type="ECO:0000256" key="1">
    <source>
        <dbReference type="SAM" id="MobiDB-lite"/>
    </source>
</evidence>
<dbReference type="InterPro" id="IPR044032">
    <property type="entry name" value="TssC1_C"/>
</dbReference>
<dbReference type="PANTHER" id="PTHR35565">
    <property type="entry name" value="CYTOPLASMIC PROTEIN-RELATED"/>
    <property type="match status" value="1"/>
</dbReference>
<sequence length="536" mass="59299">MAGEQSQSDVALPVTVASDAAAGQTVTDQTASESPASLLDQITAQAPGTGTGKPSEKLNPLRDFLTETNLAKLFTHWLGKVPSDQSQLEAARTILSRDIARIDQLLSDQVNAILHAPQFQALESAWRGLHYVWKTRAELVNERGFDEKGTELQIRVLDVSKRELLRNFEKASDFDQNALFQKVYEEEFGMAGGTPYGALLANYEFTNHPDDLDLLSQLSGVGAAAFAPIISAASPELIGLDTFADLEKPVNLEAVFQQTRHRKWRSLREHPDTQFVGLTLPRVLMREPYRDDGSSRHGFRFEEDVQGADREKYLWGNSAWAMGSVLLKAFSSCGWFADIRGVERGVDGGGLVTGLPTHSFHTDAYGVASRSSTEVSISDVQESELCDLGFIPLSHCKDTPYSVFYSNQSVHQPATYDDPVATANARISAMLQYVLCCSRIAHYLKVKARSKLGSNLSPMEIQNDLQSWLVQYVTPDEKAPPSMKAQYPLREADVEVLDAPGQPGKYMLTIRLLPHYQLDQLSSSMTLVARRVDLKE</sequence>
<feature type="region of interest" description="Disordered" evidence="1">
    <location>
        <begin position="22"/>
        <end position="58"/>
    </location>
</feature>
<reference evidence="4 5" key="1">
    <citation type="journal article" date="2016" name="Front. Microbiol.">
        <title>Fuerstia marisgermanicae gen. nov., sp. nov., an Unusual Member of the Phylum Planctomycetes from the German Wadden Sea.</title>
        <authorList>
            <person name="Kohn T."/>
            <person name="Heuer A."/>
            <person name="Jogler M."/>
            <person name="Vollmers J."/>
            <person name="Boedeker C."/>
            <person name="Bunk B."/>
            <person name="Rast P."/>
            <person name="Borchert D."/>
            <person name="Glockner I."/>
            <person name="Freese H.M."/>
            <person name="Klenk H.P."/>
            <person name="Overmann J."/>
            <person name="Kaster A.K."/>
            <person name="Rohde M."/>
            <person name="Wiegand S."/>
            <person name="Jogler C."/>
        </authorList>
    </citation>
    <scope>NUCLEOTIDE SEQUENCE [LARGE SCALE GENOMIC DNA]</scope>
    <source>
        <strain evidence="4 5">NH11</strain>
    </source>
</reference>
<dbReference type="OrthoDB" id="9764000at2"/>
<proteinExistence type="predicted"/>
<feature type="domain" description="TssC1 N-terminal" evidence="2">
    <location>
        <begin position="97"/>
        <end position="411"/>
    </location>
</feature>
<accession>A0A1P8WE27</accession>
<dbReference type="Proteomes" id="UP000187735">
    <property type="component" value="Chromosome"/>
</dbReference>
<protein>
    <submittedName>
        <fullName evidence="4">Type VI secretion protein, EvpB/ family</fullName>
    </submittedName>
</protein>
<organism evidence="4 5">
    <name type="scientific">Fuerstiella marisgermanici</name>
    <dbReference type="NCBI Taxonomy" id="1891926"/>
    <lineage>
        <taxon>Bacteria</taxon>
        <taxon>Pseudomonadati</taxon>
        <taxon>Planctomycetota</taxon>
        <taxon>Planctomycetia</taxon>
        <taxon>Planctomycetales</taxon>
        <taxon>Planctomycetaceae</taxon>
        <taxon>Fuerstiella</taxon>
    </lineage>
</organism>
<evidence type="ECO:0000313" key="5">
    <source>
        <dbReference type="Proteomes" id="UP000187735"/>
    </source>
</evidence>
<dbReference type="AlphaFoldDB" id="A0A1P8WE27"/>
<name>A0A1P8WE27_9PLAN</name>
<dbReference type="InterPro" id="IPR010269">
    <property type="entry name" value="T6SS_TssC-like"/>
</dbReference>
<dbReference type="RefSeq" id="WP_158520924.1">
    <property type="nucleotide sequence ID" value="NZ_CP017641.1"/>
</dbReference>
<dbReference type="Pfam" id="PF05943">
    <property type="entry name" value="VipB"/>
    <property type="match status" value="1"/>
</dbReference>
<dbReference type="NCBIfam" id="TIGR03355">
    <property type="entry name" value="VI_chp_2"/>
    <property type="match status" value="1"/>
</dbReference>
<dbReference type="InterPro" id="IPR044031">
    <property type="entry name" value="TssC1_N"/>
</dbReference>
<dbReference type="Pfam" id="PF18945">
    <property type="entry name" value="VipB_2"/>
    <property type="match status" value="1"/>
</dbReference>
<gene>
    <name evidence="4" type="ORF">Fuma_01938</name>
</gene>
<evidence type="ECO:0000313" key="4">
    <source>
        <dbReference type="EMBL" id="APZ92328.1"/>
    </source>
</evidence>
<evidence type="ECO:0000259" key="3">
    <source>
        <dbReference type="Pfam" id="PF18945"/>
    </source>
</evidence>
<keyword evidence="5" id="KW-1185">Reference proteome</keyword>